<keyword evidence="1 5" id="KW-0963">Cytoplasm</keyword>
<dbReference type="Pfam" id="PF24986">
    <property type="entry name" value="PRC_RimM"/>
    <property type="match status" value="1"/>
</dbReference>
<dbReference type="GO" id="GO:0005737">
    <property type="term" value="C:cytoplasm"/>
    <property type="evidence" value="ECO:0007669"/>
    <property type="project" value="UniProtKB-SubCell"/>
</dbReference>
<evidence type="ECO:0000256" key="3">
    <source>
        <dbReference type="ARBA" id="ARBA00022552"/>
    </source>
</evidence>
<sequence length="168" mass="18622">MSGERLIRVGRIVGVHGVSGWIKLESDTDPRRNIFRYAPWTLVQRGVSSYVDAVEGREQGKGLVAHWPALETRDHAQALIGAEIFVPRAVLPPPAAGEYYWVDLEGLRVVGVDGFDFGRVSHLFSTGGNDVMSVIGERERLVPFLRGDVIKDVDLAAGLIRIDWDPEF</sequence>
<dbReference type="Gene3D" id="2.30.30.240">
    <property type="entry name" value="PRC-barrel domain"/>
    <property type="match status" value="1"/>
</dbReference>
<dbReference type="SUPFAM" id="SSF50346">
    <property type="entry name" value="PRC-barrel domain"/>
    <property type="match status" value="1"/>
</dbReference>
<keyword evidence="2 5" id="KW-0690">Ribosome biogenesis</keyword>
<name>A0AAW9R4E5_9GAMM</name>
<dbReference type="InterPro" id="IPR002676">
    <property type="entry name" value="RimM_N"/>
</dbReference>
<dbReference type="GO" id="GO:0043022">
    <property type="term" value="F:ribosome binding"/>
    <property type="evidence" value="ECO:0007669"/>
    <property type="project" value="InterPro"/>
</dbReference>
<evidence type="ECO:0000256" key="4">
    <source>
        <dbReference type="ARBA" id="ARBA00023186"/>
    </source>
</evidence>
<protein>
    <recommendedName>
        <fullName evidence="5">Ribosome maturation factor RimM</fullName>
    </recommendedName>
</protein>
<dbReference type="InterPro" id="IPR011033">
    <property type="entry name" value="PRC_barrel-like_sf"/>
</dbReference>
<feature type="domain" description="Ribosome maturation factor RimM PRC barrel" evidence="7">
    <location>
        <begin position="101"/>
        <end position="165"/>
    </location>
</feature>
<keyword evidence="4 5" id="KW-0143">Chaperone</keyword>
<comment type="subunit">
    <text evidence="5">Binds ribosomal protein uS19.</text>
</comment>
<dbReference type="PANTHER" id="PTHR33692">
    <property type="entry name" value="RIBOSOME MATURATION FACTOR RIMM"/>
    <property type="match status" value="1"/>
</dbReference>
<comment type="similarity">
    <text evidence="5">Belongs to the RimM family.</text>
</comment>
<keyword evidence="3 5" id="KW-0698">rRNA processing</keyword>
<dbReference type="InterPro" id="IPR036976">
    <property type="entry name" value="RimM_N_sf"/>
</dbReference>
<dbReference type="Pfam" id="PF01782">
    <property type="entry name" value="RimM"/>
    <property type="match status" value="1"/>
</dbReference>
<dbReference type="GO" id="GO:0042274">
    <property type="term" value="P:ribosomal small subunit biogenesis"/>
    <property type="evidence" value="ECO:0007669"/>
    <property type="project" value="UniProtKB-UniRule"/>
</dbReference>
<keyword evidence="9" id="KW-1185">Reference proteome</keyword>
<accession>A0AAW9R4E5</accession>
<dbReference type="EMBL" id="JBBDHC010000006">
    <property type="protein sequence ID" value="MEJ1249146.1"/>
    <property type="molecule type" value="Genomic_DNA"/>
</dbReference>
<dbReference type="HAMAP" id="MF_00014">
    <property type="entry name" value="Ribosome_mat_RimM"/>
    <property type="match status" value="1"/>
</dbReference>
<reference evidence="8 9" key="1">
    <citation type="journal article" date="2016" name="Antonie Van Leeuwenhoek">
        <title>Denitratimonas tolerans gen. nov., sp. nov., a denitrifying bacterium isolated from a bioreactor for tannery wastewater treatment.</title>
        <authorList>
            <person name="Han S.I."/>
            <person name="Kim J.O."/>
            <person name="Lee Y.R."/>
            <person name="Ekpeghere K.I."/>
            <person name="Koh S.C."/>
            <person name="Whang K.S."/>
        </authorList>
    </citation>
    <scope>NUCLEOTIDE SEQUENCE [LARGE SCALE GENOMIC DNA]</scope>
    <source>
        <strain evidence="8 9">KACC 17565</strain>
    </source>
</reference>
<dbReference type="GO" id="GO:0005840">
    <property type="term" value="C:ribosome"/>
    <property type="evidence" value="ECO:0007669"/>
    <property type="project" value="InterPro"/>
</dbReference>
<dbReference type="GO" id="GO:0006364">
    <property type="term" value="P:rRNA processing"/>
    <property type="evidence" value="ECO:0007669"/>
    <property type="project" value="UniProtKB-UniRule"/>
</dbReference>
<evidence type="ECO:0000313" key="9">
    <source>
        <dbReference type="Proteomes" id="UP001364472"/>
    </source>
</evidence>
<evidence type="ECO:0000259" key="6">
    <source>
        <dbReference type="Pfam" id="PF01782"/>
    </source>
</evidence>
<evidence type="ECO:0000313" key="8">
    <source>
        <dbReference type="EMBL" id="MEJ1249146.1"/>
    </source>
</evidence>
<feature type="domain" description="RimM N-terminal" evidence="6">
    <location>
        <begin position="9"/>
        <end position="89"/>
    </location>
</feature>
<dbReference type="InterPro" id="IPR009000">
    <property type="entry name" value="Transl_B-barrel_sf"/>
</dbReference>
<dbReference type="NCBIfam" id="TIGR02273">
    <property type="entry name" value="16S_RimM"/>
    <property type="match status" value="1"/>
</dbReference>
<evidence type="ECO:0000256" key="5">
    <source>
        <dbReference type="HAMAP-Rule" id="MF_00014"/>
    </source>
</evidence>
<proteinExistence type="inferred from homology"/>
<comment type="domain">
    <text evidence="5">The PRC barrel domain binds ribosomal protein uS19.</text>
</comment>
<dbReference type="InterPro" id="IPR011961">
    <property type="entry name" value="RimM"/>
</dbReference>
<comment type="caution">
    <text evidence="8">The sequence shown here is derived from an EMBL/GenBank/DDBJ whole genome shotgun (WGS) entry which is preliminary data.</text>
</comment>
<comment type="function">
    <text evidence="5">An accessory protein needed during the final step in the assembly of 30S ribosomal subunit, possibly for assembly of the head region. Essential for efficient processing of 16S rRNA. May be needed both before and after RbfA during the maturation of 16S rRNA. It has affinity for free ribosomal 30S subunits but not for 70S ribosomes.</text>
</comment>
<evidence type="ECO:0000256" key="2">
    <source>
        <dbReference type="ARBA" id="ARBA00022517"/>
    </source>
</evidence>
<gene>
    <name evidence="5 8" type="primary">rimM</name>
    <name evidence="8" type="ORF">WB794_05600</name>
</gene>
<dbReference type="InterPro" id="IPR056792">
    <property type="entry name" value="PRC_RimM"/>
</dbReference>
<dbReference type="Gene3D" id="2.40.30.60">
    <property type="entry name" value="RimM"/>
    <property type="match status" value="1"/>
</dbReference>
<dbReference type="AlphaFoldDB" id="A0AAW9R4E5"/>
<evidence type="ECO:0000259" key="7">
    <source>
        <dbReference type="Pfam" id="PF24986"/>
    </source>
</evidence>
<evidence type="ECO:0000256" key="1">
    <source>
        <dbReference type="ARBA" id="ARBA00022490"/>
    </source>
</evidence>
<dbReference type="SUPFAM" id="SSF50447">
    <property type="entry name" value="Translation proteins"/>
    <property type="match status" value="1"/>
</dbReference>
<organism evidence="8 9">
    <name type="scientific">Denitratimonas tolerans</name>
    <dbReference type="NCBI Taxonomy" id="1338420"/>
    <lineage>
        <taxon>Bacteria</taxon>
        <taxon>Pseudomonadati</taxon>
        <taxon>Pseudomonadota</taxon>
        <taxon>Gammaproteobacteria</taxon>
        <taxon>Lysobacterales</taxon>
        <taxon>Lysobacteraceae</taxon>
        <taxon>Denitratimonas</taxon>
    </lineage>
</organism>
<dbReference type="PANTHER" id="PTHR33692:SF1">
    <property type="entry name" value="RIBOSOME MATURATION FACTOR RIMM"/>
    <property type="match status" value="1"/>
</dbReference>
<comment type="subcellular location">
    <subcellularLocation>
        <location evidence="5">Cytoplasm</location>
    </subcellularLocation>
</comment>
<dbReference type="Proteomes" id="UP001364472">
    <property type="component" value="Unassembled WGS sequence"/>
</dbReference>
<dbReference type="RefSeq" id="WP_337334862.1">
    <property type="nucleotide sequence ID" value="NZ_JBBDHC010000006.1"/>
</dbReference>